<dbReference type="InterPro" id="IPR013106">
    <property type="entry name" value="Ig_V-set"/>
</dbReference>
<evidence type="ECO:0000313" key="4">
    <source>
        <dbReference type="EMBL" id="KAI2664833.1"/>
    </source>
</evidence>
<evidence type="ECO:0000259" key="3">
    <source>
        <dbReference type="PROSITE" id="PS50835"/>
    </source>
</evidence>
<comment type="caution">
    <text evidence="4">The sequence shown here is derived from an EMBL/GenBank/DDBJ whole genome shotgun (WGS) entry which is preliminary data.</text>
</comment>
<dbReference type="Gene3D" id="2.60.40.10">
    <property type="entry name" value="Immunoglobulins"/>
    <property type="match status" value="1"/>
</dbReference>
<feature type="compositionally biased region" description="Basic and acidic residues" evidence="2">
    <location>
        <begin position="807"/>
        <end position="818"/>
    </location>
</feature>
<keyword evidence="5" id="KW-1185">Reference proteome</keyword>
<evidence type="ECO:0000313" key="5">
    <source>
        <dbReference type="Proteomes" id="UP000830375"/>
    </source>
</evidence>
<dbReference type="InterPro" id="IPR013783">
    <property type="entry name" value="Ig-like_fold"/>
</dbReference>
<evidence type="ECO:0000256" key="2">
    <source>
        <dbReference type="SAM" id="MobiDB-lite"/>
    </source>
</evidence>
<protein>
    <submittedName>
        <fullName evidence="4">Butyrophilin-like protein 1</fullName>
    </submittedName>
</protein>
<accession>A0ABQ8MPR0</accession>
<dbReference type="Pfam" id="PF07686">
    <property type="entry name" value="V-set"/>
    <property type="match status" value="1"/>
</dbReference>
<feature type="domain" description="Ig-like" evidence="3">
    <location>
        <begin position="17"/>
        <end position="116"/>
    </location>
</feature>
<dbReference type="InterPro" id="IPR007110">
    <property type="entry name" value="Ig-like_dom"/>
</dbReference>
<feature type="region of interest" description="Disordered" evidence="2">
    <location>
        <begin position="627"/>
        <end position="648"/>
    </location>
</feature>
<dbReference type="InterPro" id="IPR036179">
    <property type="entry name" value="Ig-like_dom_sf"/>
</dbReference>
<feature type="region of interest" description="Disordered" evidence="2">
    <location>
        <begin position="807"/>
        <end position="841"/>
    </location>
</feature>
<dbReference type="SMART" id="SM00409">
    <property type="entry name" value="IG"/>
    <property type="match status" value="1"/>
</dbReference>
<dbReference type="EMBL" id="JACTAM010000005">
    <property type="protein sequence ID" value="KAI2664833.1"/>
    <property type="molecule type" value="Genomic_DNA"/>
</dbReference>
<gene>
    <name evidence="4" type="ORF">H4Q32_003142</name>
</gene>
<feature type="compositionally biased region" description="Basic and acidic residues" evidence="2">
    <location>
        <begin position="635"/>
        <end position="644"/>
    </location>
</feature>
<dbReference type="InterPro" id="IPR003599">
    <property type="entry name" value="Ig_sub"/>
</dbReference>
<dbReference type="PROSITE" id="PS50835">
    <property type="entry name" value="IG_LIKE"/>
    <property type="match status" value="1"/>
</dbReference>
<evidence type="ECO:0000256" key="1">
    <source>
        <dbReference type="SAM" id="Coils"/>
    </source>
</evidence>
<dbReference type="PANTHER" id="PTHR34488:SF1">
    <property type="entry name" value="SI:CH211-245H14.1-RELATED"/>
    <property type="match status" value="1"/>
</dbReference>
<name>A0ABQ8MPR0_LABRO</name>
<dbReference type="Proteomes" id="UP000830375">
    <property type="component" value="Unassembled WGS sequence"/>
</dbReference>
<keyword evidence="1" id="KW-0175">Coiled coil</keyword>
<dbReference type="PANTHER" id="PTHR34488">
    <property type="entry name" value="SI:CH211-245H14.1-RELATED"/>
    <property type="match status" value="1"/>
</dbReference>
<organism evidence="4 5">
    <name type="scientific">Labeo rohita</name>
    <name type="common">Indian major carp</name>
    <name type="synonym">Cyprinus rohita</name>
    <dbReference type="NCBI Taxonomy" id="84645"/>
    <lineage>
        <taxon>Eukaryota</taxon>
        <taxon>Metazoa</taxon>
        <taxon>Chordata</taxon>
        <taxon>Craniata</taxon>
        <taxon>Vertebrata</taxon>
        <taxon>Euteleostomi</taxon>
        <taxon>Actinopterygii</taxon>
        <taxon>Neopterygii</taxon>
        <taxon>Teleostei</taxon>
        <taxon>Ostariophysi</taxon>
        <taxon>Cypriniformes</taxon>
        <taxon>Cyprinidae</taxon>
        <taxon>Labeoninae</taxon>
        <taxon>Labeonini</taxon>
        <taxon>Labeo</taxon>
    </lineage>
</organism>
<feature type="coiled-coil region" evidence="1">
    <location>
        <begin position="191"/>
        <end position="406"/>
    </location>
</feature>
<reference evidence="4 5" key="1">
    <citation type="submission" date="2022-01" db="EMBL/GenBank/DDBJ databases">
        <title>A high-quality chromosome-level genome assembly of rohu carp, Labeo rohita.</title>
        <authorList>
            <person name="Arick M.A. II"/>
            <person name="Hsu C.-Y."/>
            <person name="Magbanua Z."/>
            <person name="Pechanova O."/>
            <person name="Grover C."/>
            <person name="Miller E."/>
            <person name="Thrash A."/>
            <person name="Ezzel L."/>
            <person name="Alam S."/>
            <person name="Benzie J."/>
            <person name="Hamilton M."/>
            <person name="Karsi A."/>
            <person name="Lawrence M.L."/>
            <person name="Peterson D.G."/>
        </authorList>
    </citation>
    <scope>NUCLEOTIDE SEQUENCE [LARGE SCALE GENOMIC DNA]</scope>
    <source>
        <strain evidence="5">BAU-BD-2019</strain>
        <tissue evidence="4">Blood</tissue>
    </source>
</reference>
<proteinExistence type="predicted"/>
<dbReference type="SUPFAM" id="SSF48726">
    <property type="entry name" value="Immunoglobulin"/>
    <property type="match status" value="1"/>
</dbReference>
<sequence>MGVFFSFFLDRFHLIVPDKAQSAEVKLGSDVTVSCHLTPEISAADMEIRWFKETDCVCLYKNRQLTEGRKYVGRTGLSTEELNRGNVSLKLRDFQESDIGVYLCQVISEDTTEEITVEVGGKEDSGVPPVSHPSKIQGGQVLKLHELDRTWGDTQRMKMEESALMTEFEMNYVKVLHQTIFKVFKNQGKKLEQTEIQIKASKMDLERVLQQLQTITEKSGLQQNEKHPAVKESQIQQLERQLLQITKYIEETQNQLQEKDTQLENMSKQMSEKEKLLESTIKEMETSKQQLETLRQEQMRNKEMLEKRISELNEKSKCLEETKSLLEESDKKIKDLDKEKERLNEELQDKDKRLKDINAKLMRTVREVEQKQNQLQGKHTQLENMHKMLSEKMKCSENKAIELEANQSEGLFWSVLRCTLAETGYIKKKVMLAIQNSALGLCFPIALTGPDGAEMLQKSIETTAPEQTDDKKMENSALMAEEVKVFTFFTGNNNTLHEVHKNLIGTLRNHIPNLREVKTVDESDFALILCLLVSRAGTDIDAALKQFEGNTGSKLAVLVVLHPTIDPEKTVLDSSKYVNTTDILTVDYLFNEDTGLLKCQRNSDADNKVKNWLKQVFNKVDSKMTQKYQGQGESQKSKKDKSEPKSVQTIMQRKTKEVKVFTFYTGHKNTLHEVHKNLIGTLQNHIPNLREVKTVDESDFALILCLLVSRAGTDIDAALKQFEGNTGSKLAILVVLHPTIDPEKTVLESSKYVNRTDILTVDYLFNEDTGLLKCQRNSDADVKVKNWLIQQEFNKMIYENREKTLKCQGQEKPHKSEKDESESETVQTKRPKRADDKPKTSESVSYRGALDYNFCLVMDITFLTVVSYQIIIREGVKVFVTLAGKADQCHEEFIAILKNRIENLSVVHTVDETDIILVFCPIVSRVGSDIEAALKCCTDSVHTQKLTVLVVLHHTFDPDKVVLDSSKFVNRTDILTVDYLFYEDTGLLKCQKNSDADDKVVNWLRQQEKKLEASRENKQQMTSTSSHPVKYFVSVTGDAQEHHVHFIKALQEGMNLQVSTEQESDVILLFCPDISGCHMRTDRPVVLISRHQTLDSDNLKRRTVIPVSYIFLEGEDTEHPSPPVSPVFTSSHTVRYFTNLTKDAKNFLRCIDATENQICLNEVTSVEDSDVILLFCPDISDCNKRTDKPVVLIFLHKTVSSDSVPSSNEFVNKRRILPLDLVYVEGEELPNCKINRYELSAFLEFLSAKVT</sequence>